<protein>
    <submittedName>
        <fullName evidence="1">Uncharacterized protein</fullName>
    </submittedName>
</protein>
<name>A0A1B1AID6_9PROT</name>
<dbReference type="RefSeq" id="WP_066771172.1">
    <property type="nucleotide sequence ID" value="NZ_CP013244.1"/>
</dbReference>
<evidence type="ECO:0000313" key="2">
    <source>
        <dbReference type="Proteomes" id="UP000092498"/>
    </source>
</evidence>
<proteinExistence type="predicted"/>
<gene>
    <name evidence="1" type="ORF">ATE48_10565</name>
</gene>
<dbReference type="EMBL" id="CP013244">
    <property type="protein sequence ID" value="ANP46327.1"/>
    <property type="molecule type" value="Genomic_DNA"/>
</dbReference>
<accession>A0A1B1AID6</accession>
<sequence length="101" mass="11805">MHAIFGAPEEIAAHPMLTLRAHTRLASWLRCAEAFLRRLLMIEAVAYPKRTPRQRLWTPRESVRFWLSFEAAKPKEWRVSFRCFSSANEAQRAKAQLPLAR</sequence>
<dbReference type="KEGG" id="cbot:ATE48_10565"/>
<dbReference type="AlphaFoldDB" id="A0A1B1AID6"/>
<evidence type="ECO:0000313" key="1">
    <source>
        <dbReference type="EMBL" id="ANP46327.1"/>
    </source>
</evidence>
<organism evidence="1 2">
    <name type="scientific">Candidatus Viadribacter manganicus</name>
    <dbReference type="NCBI Taxonomy" id="1759059"/>
    <lineage>
        <taxon>Bacteria</taxon>
        <taxon>Pseudomonadati</taxon>
        <taxon>Pseudomonadota</taxon>
        <taxon>Alphaproteobacteria</taxon>
        <taxon>Hyphomonadales</taxon>
        <taxon>Hyphomonadaceae</taxon>
        <taxon>Candidatus Viadribacter</taxon>
    </lineage>
</organism>
<dbReference type="Proteomes" id="UP000092498">
    <property type="component" value="Chromosome"/>
</dbReference>
<dbReference type="InParanoid" id="A0A1B1AID6"/>
<reference evidence="1 2" key="1">
    <citation type="submission" date="2015-11" db="EMBL/GenBank/DDBJ databases">
        <title>Whole-Genome Sequence of Candidatus Oderbacter manganicum from the National Park Lower Oder Valley, Germany.</title>
        <authorList>
            <person name="Braun B."/>
            <person name="Liere K."/>
            <person name="Szewzyk U."/>
        </authorList>
    </citation>
    <scope>NUCLEOTIDE SEQUENCE [LARGE SCALE GENOMIC DNA]</scope>
    <source>
        <strain evidence="1 2">OTSz_A_272</strain>
    </source>
</reference>
<dbReference type="STRING" id="1759059.ATE48_10565"/>
<keyword evidence="2" id="KW-1185">Reference proteome</keyword>